<dbReference type="InterPro" id="IPR019775">
    <property type="entry name" value="WD40_repeat_CS"/>
</dbReference>
<proteinExistence type="predicted"/>
<evidence type="ECO:0000313" key="4">
    <source>
        <dbReference type="EMBL" id="KAF5858577.1"/>
    </source>
</evidence>
<dbReference type="PROSITE" id="PS50082">
    <property type="entry name" value="WD_REPEATS_2"/>
    <property type="match status" value="2"/>
</dbReference>
<dbReference type="SMART" id="SM00320">
    <property type="entry name" value="WD40"/>
    <property type="match status" value="4"/>
</dbReference>
<sequence>MDDTHSAPTHPLLMKPLVPYLSYPPGLGVNLADLTFDELAPSQKKEGGDWAAVINPEIPLAWDIDGVHDLRHDGAVYCIQFSHDGKYIATGGDNGVARIFDVSSGIEVATMDDEEKDRYNACVTSVRFSTGNEFLITAHYDGYLRASFFGVSLMEMGIRIARWICHPMAASSRFLKRTKVSVWNIGQLPDVEPQYTLLATNDVYKVAISPNTEHIAARCTNGSICVWSAKTGLTKEPLEFEGHDDTVLSISFAPDGQHLISSSMDGTAKMWNIGSAAKI</sequence>
<dbReference type="SUPFAM" id="SSF50998">
    <property type="entry name" value="Quinoprotein alcohol dehydrogenase-like"/>
    <property type="match status" value="1"/>
</dbReference>
<reference evidence="4 5" key="1">
    <citation type="submission" date="2019-04" db="EMBL/GenBank/DDBJ databases">
        <title>Aspergillus burnettii sp. nov., novel species from soil in southeast Queensland.</title>
        <authorList>
            <person name="Gilchrist C.L.M."/>
            <person name="Pitt J.I."/>
            <person name="Lange L."/>
            <person name="Lacey H.J."/>
            <person name="Vuong D."/>
            <person name="Midgley D.J."/>
            <person name="Greenfield P."/>
            <person name="Bradbury M."/>
            <person name="Lacey E."/>
            <person name="Busk P.K."/>
            <person name="Pilgaard B."/>
            <person name="Chooi Y.H."/>
            <person name="Piggott A.M."/>
        </authorList>
    </citation>
    <scope>NUCLEOTIDE SEQUENCE [LARGE SCALE GENOMIC DNA]</scope>
    <source>
        <strain evidence="4 5">FRR 5400</strain>
    </source>
</reference>
<evidence type="ECO:0000256" key="1">
    <source>
        <dbReference type="ARBA" id="ARBA00022574"/>
    </source>
</evidence>
<keyword evidence="2" id="KW-0677">Repeat</keyword>
<accession>A0A8H5ZZ92</accession>
<dbReference type="EMBL" id="SPNV01000200">
    <property type="protein sequence ID" value="KAF5858577.1"/>
    <property type="molecule type" value="Genomic_DNA"/>
</dbReference>
<organism evidence="4 5">
    <name type="scientific">Petromyces alliaceus</name>
    <name type="common">Aspergillus alliaceus</name>
    <dbReference type="NCBI Taxonomy" id="209559"/>
    <lineage>
        <taxon>Eukaryota</taxon>
        <taxon>Fungi</taxon>
        <taxon>Dikarya</taxon>
        <taxon>Ascomycota</taxon>
        <taxon>Pezizomycotina</taxon>
        <taxon>Eurotiomycetes</taxon>
        <taxon>Eurotiomycetidae</taxon>
        <taxon>Eurotiales</taxon>
        <taxon>Aspergillaceae</taxon>
        <taxon>Aspergillus</taxon>
        <taxon>Aspergillus subgen. Circumdati</taxon>
    </lineage>
</organism>
<evidence type="ECO:0000256" key="2">
    <source>
        <dbReference type="ARBA" id="ARBA00022737"/>
    </source>
</evidence>
<dbReference type="Pfam" id="PF00400">
    <property type="entry name" value="WD40"/>
    <property type="match status" value="4"/>
</dbReference>
<protein>
    <recommendedName>
        <fullName evidence="6">WD40 repeat-like protein</fullName>
    </recommendedName>
</protein>
<evidence type="ECO:0000313" key="5">
    <source>
        <dbReference type="Proteomes" id="UP000541154"/>
    </source>
</evidence>
<dbReference type="Gene3D" id="2.130.10.10">
    <property type="entry name" value="YVTN repeat-like/Quinoprotein amine dehydrogenase"/>
    <property type="match status" value="2"/>
</dbReference>
<dbReference type="Proteomes" id="UP000541154">
    <property type="component" value="Unassembled WGS sequence"/>
</dbReference>
<keyword evidence="5" id="KW-1185">Reference proteome</keyword>
<feature type="repeat" description="WD" evidence="3">
    <location>
        <begin position="69"/>
        <end position="110"/>
    </location>
</feature>
<dbReference type="InterPro" id="IPR015943">
    <property type="entry name" value="WD40/YVTN_repeat-like_dom_sf"/>
</dbReference>
<dbReference type="PROSITE" id="PS50294">
    <property type="entry name" value="WD_REPEATS_REGION"/>
    <property type="match status" value="1"/>
</dbReference>
<keyword evidence="1 3" id="KW-0853">WD repeat</keyword>
<dbReference type="PANTHER" id="PTHR19848:SF8">
    <property type="entry name" value="F-BOX AND WD REPEAT DOMAIN CONTAINING 7"/>
    <property type="match status" value="1"/>
</dbReference>
<comment type="caution">
    <text evidence="4">The sequence shown here is derived from an EMBL/GenBank/DDBJ whole genome shotgun (WGS) entry which is preliminary data.</text>
</comment>
<feature type="repeat" description="WD" evidence="3">
    <location>
        <begin position="240"/>
        <end position="279"/>
    </location>
</feature>
<dbReference type="InterPro" id="IPR001680">
    <property type="entry name" value="WD40_rpt"/>
</dbReference>
<gene>
    <name evidence="4" type="ORF">ETB97_004262</name>
</gene>
<dbReference type="AlphaFoldDB" id="A0A8H5ZZ92"/>
<dbReference type="PROSITE" id="PS00678">
    <property type="entry name" value="WD_REPEATS_1"/>
    <property type="match status" value="1"/>
</dbReference>
<evidence type="ECO:0008006" key="6">
    <source>
        <dbReference type="Google" id="ProtNLM"/>
    </source>
</evidence>
<name>A0A8H5ZZ92_PETAA</name>
<dbReference type="InterPro" id="IPR011047">
    <property type="entry name" value="Quinoprotein_ADH-like_sf"/>
</dbReference>
<evidence type="ECO:0000256" key="3">
    <source>
        <dbReference type="PROSITE-ProRule" id="PRU00221"/>
    </source>
</evidence>
<dbReference type="PANTHER" id="PTHR19848">
    <property type="entry name" value="WD40 REPEAT PROTEIN"/>
    <property type="match status" value="1"/>
</dbReference>